<comment type="caution">
    <text evidence="4">The sequence shown here is derived from an EMBL/GenBank/DDBJ whole genome shotgun (WGS) entry which is preliminary data.</text>
</comment>
<sequence>MYVLGVNGWDFDVHDASACLFYNGKLIAAAEEERFIRQKKALDKIPYNSIAYCLKEAEITPNEVDHIVMGWDVEQLYFEKYSKKLNKDECLEKIFPKRIFKRDKDPQIHMCSHHLAHASGAFFSSGFNEATIIVIDGSGEEESITIAKGKGNIIEVLEKYPLEHSLGIFYEALTVFSGLGRHNEGKLMGLSSYGEEIFEFPDILENPLKPNKNTVSMNGKYFSVLKDWIKVINSITKIAPNYIKYEYNPIDSIILMNSSVMEYKNIAASGQAALERAIVKLVKKAINLTGIDNLCLSGGVALNCIANRIIADLPEVDSLYIQPGASDSGVSIGAATWFLAENGITPMFTEDHVYSGPEFPDSSILNILKKYNLSYIELGSNKYDKCSELLIQNKIIGRFSGKMEFGPRALGNRSIIANPQSRDMLNKVNTIKKREQWRPLAPSIIDENASVVLEEKINNPYMLLNSTVKKEVHHLVPAIVHVDGSTRAQVVTRDMNSDYYETIYNFYQKTGIPAVMNTSFNVGKEPIICNPSDAIRSFYGSEMDALLLGSFLILK</sequence>
<evidence type="ECO:0000259" key="2">
    <source>
        <dbReference type="Pfam" id="PF02543"/>
    </source>
</evidence>
<dbReference type="InterPro" id="IPR038152">
    <property type="entry name" value="Carbam_trans_C_sf"/>
</dbReference>
<comment type="similarity">
    <text evidence="1">Belongs to the NodU/CmcH family.</text>
</comment>
<dbReference type="InterPro" id="IPR003696">
    <property type="entry name" value="Carbtransf_dom"/>
</dbReference>
<dbReference type="InterPro" id="IPR043129">
    <property type="entry name" value="ATPase_NBD"/>
</dbReference>
<dbReference type="PANTHER" id="PTHR34847:SF1">
    <property type="entry name" value="NODULATION PROTEIN U"/>
    <property type="match status" value="1"/>
</dbReference>
<feature type="domain" description="Carbamoyltransferase" evidence="2">
    <location>
        <begin position="13"/>
        <end position="335"/>
    </location>
</feature>
<protein>
    <submittedName>
        <fullName evidence="4">Carbamoyltransferase</fullName>
    </submittedName>
</protein>
<dbReference type="Proteomes" id="UP000175706">
    <property type="component" value="Unassembled WGS sequence"/>
</dbReference>
<evidence type="ECO:0000313" key="4">
    <source>
        <dbReference type="EMBL" id="OFD70285.1"/>
    </source>
</evidence>
<proteinExistence type="inferred from homology"/>
<dbReference type="RefSeq" id="WP_070146079.1">
    <property type="nucleotide sequence ID" value="NZ_LXLT01000101.1"/>
</dbReference>
<dbReference type="Gene3D" id="3.90.870.20">
    <property type="entry name" value="Carbamoyltransferase, C-terminal domain"/>
    <property type="match status" value="1"/>
</dbReference>
<dbReference type="Gene3D" id="3.30.420.40">
    <property type="match status" value="2"/>
</dbReference>
<reference evidence="4 5" key="1">
    <citation type="submission" date="2016-05" db="EMBL/GenBank/DDBJ databases">
        <title>Bacillus thuringiensis and Bacillus weihenstephanensis as novel biocontrol agents of wilt causing Verticillium species.</title>
        <authorList>
            <person name="Hollensteiner J."/>
            <person name="Wemheuer F."/>
            <person name="Harting R."/>
            <person name="Kolarzyk A."/>
            <person name="Diaz-Valerio S."/>
            <person name="Poehlein A."/>
            <person name="Brzuszkiewicz E."/>
            <person name="Nesemann K."/>
            <person name="Braus-Stromeyer S."/>
            <person name="Braus G."/>
            <person name="Daniel R."/>
            <person name="Liesegang H."/>
        </authorList>
    </citation>
    <scope>NUCLEOTIDE SEQUENCE [LARGE SCALE GENOMIC DNA]</scope>
    <source>
        <strain evidence="4 5">GOE8</strain>
    </source>
</reference>
<name>A0A1E8AYK5_BACMY</name>
<dbReference type="CDD" id="cd24098">
    <property type="entry name" value="ASKHA_NBD_TobZ_N"/>
    <property type="match status" value="1"/>
</dbReference>
<accession>A0A1E8AYK5</accession>
<dbReference type="Pfam" id="PF16861">
    <property type="entry name" value="Carbam_trans_C"/>
    <property type="match status" value="1"/>
</dbReference>
<gene>
    <name evidence="4" type="ORF">BWGOE8_56980</name>
</gene>
<organism evidence="4 5">
    <name type="scientific">Bacillus mycoides</name>
    <dbReference type="NCBI Taxonomy" id="1405"/>
    <lineage>
        <taxon>Bacteria</taxon>
        <taxon>Bacillati</taxon>
        <taxon>Bacillota</taxon>
        <taxon>Bacilli</taxon>
        <taxon>Bacillales</taxon>
        <taxon>Bacillaceae</taxon>
        <taxon>Bacillus</taxon>
        <taxon>Bacillus cereus group</taxon>
    </lineage>
</organism>
<dbReference type="GO" id="GO:0003824">
    <property type="term" value="F:catalytic activity"/>
    <property type="evidence" value="ECO:0007669"/>
    <property type="project" value="InterPro"/>
</dbReference>
<dbReference type="EMBL" id="LXLT01000101">
    <property type="protein sequence ID" value="OFD70285.1"/>
    <property type="molecule type" value="Genomic_DNA"/>
</dbReference>
<dbReference type="InterPro" id="IPR051338">
    <property type="entry name" value="NodU/CmcH_Carbamoyltrnsfr"/>
</dbReference>
<evidence type="ECO:0000259" key="3">
    <source>
        <dbReference type="Pfam" id="PF16861"/>
    </source>
</evidence>
<dbReference type="PANTHER" id="PTHR34847">
    <property type="entry name" value="NODULATION PROTEIN U"/>
    <property type="match status" value="1"/>
</dbReference>
<evidence type="ECO:0000313" key="5">
    <source>
        <dbReference type="Proteomes" id="UP000175706"/>
    </source>
</evidence>
<feature type="domain" description="Carbamoyltransferase C-terminal" evidence="3">
    <location>
        <begin position="388"/>
        <end position="555"/>
    </location>
</feature>
<dbReference type="AlphaFoldDB" id="A0A1E8AYK5"/>
<dbReference type="PATRIC" id="fig|86662.25.peg.5873"/>
<dbReference type="InterPro" id="IPR031730">
    <property type="entry name" value="Carbam_trans_C"/>
</dbReference>
<evidence type="ECO:0000256" key="1">
    <source>
        <dbReference type="ARBA" id="ARBA00006129"/>
    </source>
</evidence>
<dbReference type="Pfam" id="PF02543">
    <property type="entry name" value="Carbam_trans_N"/>
    <property type="match status" value="1"/>
</dbReference>
<dbReference type="SUPFAM" id="SSF53067">
    <property type="entry name" value="Actin-like ATPase domain"/>
    <property type="match status" value="1"/>
</dbReference>